<dbReference type="PANTHER" id="PTHR46375">
    <property type="entry name" value="KELCH REPEAT AND BTB DOMAIN-CONTAINING PROTEIN 13-RELATED"/>
    <property type="match status" value="1"/>
</dbReference>
<dbReference type="EMBL" id="KU574722">
    <property type="protein sequence ID" value="AMM44115.1"/>
    <property type="molecule type" value="Genomic_DNA"/>
</dbReference>
<dbReference type="InterPro" id="IPR052392">
    <property type="entry name" value="Kelch-BTB_domain-containing"/>
</dbReference>
<organism evidence="1 2">
    <name type="scientific">Pectobacterium phage vB_PcaM_CBB</name>
    <dbReference type="NCBI Taxonomy" id="2772511"/>
    <lineage>
        <taxon>Viruses</taxon>
        <taxon>Duplodnaviria</taxon>
        <taxon>Heunggongvirae</taxon>
        <taxon>Uroviricota</taxon>
        <taxon>Caudoviricetes</taxon>
        <taxon>Mimasvirus</taxon>
        <taxon>Mimasvirus CBB</taxon>
    </lineage>
</organism>
<proteinExistence type="predicted"/>
<accession>A0A1L2CVR7</accession>
<dbReference type="Gene3D" id="2.120.10.80">
    <property type="entry name" value="Kelch-type beta propeller"/>
    <property type="match status" value="1"/>
</dbReference>
<dbReference type="InterPro" id="IPR006652">
    <property type="entry name" value="Kelch_1"/>
</dbReference>
<dbReference type="PANTHER" id="PTHR46375:SF3">
    <property type="entry name" value="KELCH REPEAT AND BTB DOMAIN-CONTAINING PROTEIN 13"/>
    <property type="match status" value="1"/>
</dbReference>
<dbReference type="InterPro" id="IPR015915">
    <property type="entry name" value="Kelch-typ_b-propeller"/>
</dbReference>
<dbReference type="SUPFAM" id="SSF117281">
    <property type="entry name" value="Kelch motif"/>
    <property type="match status" value="1"/>
</dbReference>
<protein>
    <submittedName>
        <fullName evidence="1">Structural protein</fullName>
    </submittedName>
</protein>
<evidence type="ECO:0000313" key="2">
    <source>
        <dbReference type="Proteomes" id="UP000223891"/>
    </source>
</evidence>
<keyword evidence="2" id="KW-1185">Reference proteome</keyword>
<dbReference type="Pfam" id="PF01344">
    <property type="entry name" value="Kelch_1"/>
    <property type="match status" value="1"/>
</dbReference>
<gene>
    <name evidence="1" type="ORF">CBB_552</name>
</gene>
<name>A0A1L2CVR7_9CAUD</name>
<evidence type="ECO:0000313" key="1">
    <source>
        <dbReference type="EMBL" id="AMM44115.1"/>
    </source>
</evidence>
<reference evidence="2" key="1">
    <citation type="submission" date="2016-01" db="EMBL/GenBank/DDBJ databases">
        <title>Isolation and Characterization of Enterobacteria phage CBB.</title>
        <authorList>
            <person name="Buttimer C.T.H."/>
            <person name="Hendrix H."/>
            <person name="Alexandre H."/>
            <person name="O'Mahony J."/>
            <person name="Lavigne R."/>
            <person name="Coffey A."/>
        </authorList>
    </citation>
    <scope>NUCLEOTIDE SEQUENCE [LARGE SCALE GENOMIC DNA]</scope>
</reference>
<sequence>MLPFSIINEYGNTVVFNYDDSNPNKLSGTVQEYTTVSTFGTYGSRSCTYRDNIYFINQTSQIYKLNPVSGAVTLLTTRPINVRNIGICADSRYIYCAGGYSSTNRFDRYDTILNTWSQMAVLPQSTYDLSIAMNYDNSDYVYAVKGSAMWRYSVLQNTWSTTGLATLPFGSSNGDEVGLIYSSGYLYMMYSTSFARYHIESNTWQTLASCAGIGTRNKISRMGNYIYAVGPTAGLWQYSINTNVWTKINNTAPAGGNEVAIACSYDTGWTVNGTKFYKIK</sequence>
<dbReference type="Proteomes" id="UP000223891">
    <property type="component" value="Segment"/>
</dbReference>